<gene>
    <name evidence="3" type="primary">LOC104226505</name>
</gene>
<keyword evidence="2" id="KW-1185">Reference proteome</keyword>
<feature type="domain" description="Integrase zinc-binding" evidence="1">
    <location>
        <begin position="136"/>
        <end position="165"/>
    </location>
</feature>
<dbReference type="AlphaFoldDB" id="A0A1U7WRF1"/>
<dbReference type="RefSeq" id="XP_009776820.1">
    <property type="nucleotide sequence ID" value="XM_009778518.1"/>
</dbReference>
<protein>
    <submittedName>
        <fullName evidence="3">Uncharacterized protein LOC104226505</fullName>
    </submittedName>
</protein>
<evidence type="ECO:0000313" key="2">
    <source>
        <dbReference type="Proteomes" id="UP000189701"/>
    </source>
</evidence>
<dbReference type="Pfam" id="PF17921">
    <property type="entry name" value="Integrase_H2C2"/>
    <property type="match status" value="1"/>
</dbReference>
<dbReference type="PANTHER" id="PTHR48475">
    <property type="entry name" value="RIBONUCLEASE H"/>
    <property type="match status" value="1"/>
</dbReference>
<evidence type="ECO:0000313" key="3">
    <source>
        <dbReference type="RefSeq" id="XP_009776820.1"/>
    </source>
</evidence>
<dbReference type="OrthoDB" id="1936587at2759"/>
<accession>A0A1U7WRF1</accession>
<dbReference type="PANTHER" id="PTHR48475:SF1">
    <property type="entry name" value="RNASE H TYPE-1 DOMAIN-CONTAINING PROTEIN"/>
    <property type="match status" value="1"/>
</dbReference>
<dbReference type="Proteomes" id="UP000189701">
    <property type="component" value="Unplaced"/>
</dbReference>
<evidence type="ECO:0000259" key="1">
    <source>
        <dbReference type="Pfam" id="PF17921"/>
    </source>
</evidence>
<sequence>MVMITRENQTRDNLPEETLSFNDEDAEGIEQPHTDALISNRRSPREINSTSLTRDWRNKYIEYLKNGKLSSYPKESRALRTKATRFTLSEDGMLFRRMFDGPLAICLGLGDIDYVLREIYEGTCGNPSGAKSLVHKVIRAGYYWVDMEKDTKEFVRKCDKCQRYAPMIHQPGKHLHSPPGYS</sequence>
<dbReference type="Gene3D" id="1.10.340.70">
    <property type="match status" value="1"/>
</dbReference>
<proteinExistence type="predicted"/>
<name>A0A1U7WRF1_NICSY</name>
<organism evidence="2 3">
    <name type="scientific">Nicotiana sylvestris</name>
    <name type="common">Wood tobacco</name>
    <name type="synonym">South American tobacco</name>
    <dbReference type="NCBI Taxonomy" id="4096"/>
    <lineage>
        <taxon>Eukaryota</taxon>
        <taxon>Viridiplantae</taxon>
        <taxon>Streptophyta</taxon>
        <taxon>Embryophyta</taxon>
        <taxon>Tracheophyta</taxon>
        <taxon>Spermatophyta</taxon>
        <taxon>Magnoliopsida</taxon>
        <taxon>eudicotyledons</taxon>
        <taxon>Gunneridae</taxon>
        <taxon>Pentapetalae</taxon>
        <taxon>asterids</taxon>
        <taxon>lamiids</taxon>
        <taxon>Solanales</taxon>
        <taxon>Solanaceae</taxon>
        <taxon>Nicotianoideae</taxon>
        <taxon>Nicotianeae</taxon>
        <taxon>Nicotiana</taxon>
    </lineage>
</organism>
<reference evidence="3" key="2">
    <citation type="submission" date="2025-08" db="UniProtKB">
        <authorList>
            <consortium name="RefSeq"/>
        </authorList>
    </citation>
    <scope>IDENTIFICATION</scope>
    <source>
        <tissue evidence="3">Leaf</tissue>
    </source>
</reference>
<reference evidence="2" key="1">
    <citation type="journal article" date="2013" name="Genome Biol.">
        <title>Reference genomes and transcriptomes of Nicotiana sylvestris and Nicotiana tomentosiformis.</title>
        <authorList>
            <person name="Sierro N."/>
            <person name="Battey J.N."/>
            <person name="Ouadi S."/>
            <person name="Bovet L."/>
            <person name="Goepfert S."/>
            <person name="Bakaher N."/>
            <person name="Peitsch M.C."/>
            <person name="Ivanov N.V."/>
        </authorList>
    </citation>
    <scope>NUCLEOTIDE SEQUENCE [LARGE SCALE GENOMIC DNA]</scope>
</reference>
<dbReference type="InterPro" id="IPR041588">
    <property type="entry name" value="Integrase_H2C2"/>
</dbReference>
<dbReference type="eggNOG" id="KOG0017">
    <property type="taxonomic scope" value="Eukaryota"/>
</dbReference>